<dbReference type="EMBL" id="PGFZ01000011">
    <property type="protein sequence ID" value="POZ50356.1"/>
    <property type="molecule type" value="Genomic_DNA"/>
</dbReference>
<evidence type="ECO:0000313" key="3">
    <source>
        <dbReference type="Proteomes" id="UP000237423"/>
    </source>
</evidence>
<evidence type="ECO:0000256" key="1">
    <source>
        <dbReference type="SAM" id="SignalP"/>
    </source>
</evidence>
<name>A0A2S5CHS7_9GAMM</name>
<reference evidence="2 3" key="1">
    <citation type="submission" date="2017-11" db="EMBL/GenBank/DDBJ databases">
        <title>Draft Genome Sequence of Methylobacter psychrotolerans Sph1T, an Obligate Methanotroph from Low-Temperature Environments.</title>
        <authorList>
            <person name="Oshkin I.Y."/>
            <person name="Miroshnikov K."/>
            <person name="Belova S.E."/>
            <person name="Korzhenkov A."/>
            <person name="Toshchakov S.V."/>
            <person name="Dedysh S.N."/>
        </authorList>
    </citation>
    <scope>NUCLEOTIDE SEQUENCE [LARGE SCALE GENOMIC DNA]</scope>
    <source>
        <strain evidence="2 3">Sph1</strain>
    </source>
</reference>
<feature type="chain" id="PRO_5015572356" description="PEP-CTERM sorting domain-containing protein" evidence="1">
    <location>
        <begin position="21"/>
        <end position="234"/>
    </location>
</feature>
<dbReference type="Proteomes" id="UP000237423">
    <property type="component" value="Unassembled WGS sequence"/>
</dbReference>
<feature type="signal peptide" evidence="1">
    <location>
        <begin position="1"/>
        <end position="20"/>
    </location>
</feature>
<evidence type="ECO:0000313" key="2">
    <source>
        <dbReference type="EMBL" id="POZ50356.1"/>
    </source>
</evidence>
<keyword evidence="1" id="KW-0732">Signal</keyword>
<dbReference type="AlphaFoldDB" id="A0A2S5CHS7"/>
<proteinExistence type="predicted"/>
<organism evidence="2 3">
    <name type="scientific">Methylovulum psychrotolerans</name>
    <dbReference type="NCBI Taxonomy" id="1704499"/>
    <lineage>
        <taxon>Bacteria</taxon>
        <taxon>Pseudomonadati</taxon>
        <taxon>Pseudomonadota</taxon>
        <taxon>Gammaproteobacteria</taxon>
        <taxon>Methylococcales</taxon>
        <taxon>Methylococcaceae</taxon>
        <taxon>Methylovulum</taxon>
    </lineage>
</organism>
<sequence>MKIKRNLLLALALSSGVAHANMVNSNLSGFTAIGSAELSSVDYINNQDKGAAFQANRIQAVPGSGGNTSVVNMADAWNIHDGVHNNAYSGVSTVVNGLIAGRTYALSFYESAANRTPAGSGNPSFTTTGANTTLYWAVSLGGGLVVNSTRVTMDTSKDYALPWTLVTVNVTAGAGNNLLQFLANSTLGVSPEPLLLLGNVVLTTSNLPEPNIIWLLFSGVLAASIGLKRRNTTV</sequence>
<accession>A0A2S5CHS7</accession>
<comment type="caution">
    <text evidence="2">The sequence shown here is derived from an EMBL/GenBank/DDBJ whole genome shotgun (WGS) entry which is preliminary data.</text>
</comment>
<protein>
    <recommendedName>
        <fullName evidence="4">PEP-CTERM sorting domain-containing protein</fullName>
    </recommendedName>
</protein>
<evidence type="ECO:0008006" key="4">
    <source>
        <dbReference type="Google" id="ProtNLM"/>
    </source>
</evidence>
<gene>
    <name evidence="2" type="ORF">AADEFJLK_03768</name>
</gene>